<keyword evidence="2" id="KW-1185">Reference proteome</keyword>
<evidence type="ECO:0008006" key="3">
    <source>
        <dbReference type="Google" id="ProtNLM"/>
    </source>
</evidence>
<dbReference type="OrthoDB" id="2963168at2759"/>
<evidence type="ECO:0000313" key="1">
    <source>
        <dbReference type="EMBL" id="KAF2116330.1"/>
    </source>
</evidence>
<reference evidence="1" key="1">
    <citation type="journal article" date="2020" name="Stud. Mycol.">
        <title>101 Dothideomycetes genomes: a test case for predicting lifestyles and emergence of pathogens.</title>
        <authorList>
            <person name="Haridas S."/>
            <person name="Albert R."/>
            <person name="Binder M."/>
            <person name="Bloem J."/>
            <person name="Labutti K."/>
            <person name="Salamov A."/>
            <person name="Andreopoulos B."/>
            <person name="Baker S."/>
            <person name="Barry K."/>
            <person name="Bills G."/>
            <person name="Bluhm B."/>
            <person name="Cannon C."/>
            <person name="Castanera R."/>
            <person name="Culley D."/>
            <person name="Daum C."/>
            <person name="Ezra D."/>
            <person name="Gonzalez J."/>
            <person name="Henrissat B."/>
            <person name="Kuo A."/>
            <person name="Liang C."/>
            <person name="Lipzen A."/>
            <person name="Lutzoni F."/>
            <person name="Magnuson J."/>
            <person name="Mondo S."/>
            <person name="Nolan M."/>
            <person name="Ohm R."/>
            <person name="Pangilinan J."/>
            <person name="Park H.-J."/>
            <person name="Ramirez L."/>
            <person name="Alfaro M."/>
            <person name="Sun H."/>
            <person name="Tritt A."/>
            <person name="Yoshinaga Y."/>
            <person name="Zwiers L.-H."/>
            <person name="Turgeon B."/>
            <person name="Goodwin S."/>
            <person name="Spatafora J."/>
            <person name="Crous P."/>
            <person name="Grigoriev I."/>
        </authorList>
    </citation>
    <scope>NUCLEOTIDE SEQUENCE</scope>
    <source>
        <strain evidence="1">CBS 627.86</strain>
    </source>
</reference>
<dbReference type="AlphaFoldDB" id="A0A6A5ZA43"/>
<dbReference type="SUPFAM" id="SSF53067">
    <property type="entry name" value="Actin-like ATPase domain"/>
    <property type="match status" value="2"/>
</dbReference>
<organism evidence="1 2">
    <name type="scientific">Lophiotrema nucula</name>
    <dbReference type="NCBI Taxonomy" id="690887"/>
    <lineage>
        <taxon>Eukaryota</taxon>
        <taxon>Fungi</taxon>
        <taxon>Dikarya</taxon>
        <taxon>Ascomycota</taxon>
        <taxon>Pezizomycotina</taxon>
        <taxon>Dothideomycetes</taxon>
        <taxon>Pleosporomycetidae</taxon>
        <taxon>Pleosporales</taxon>
        <taxon>Lophiotremataceae</taxon>
        <taxon>Lophiotrema</taxon>
    </lineage>
</organism>
<proteinExistence type="predicted"/>
<dbReference type="PANTHER" id="PTHR42749">
    <property type="entry name" value="CELL SHAPE-DETERMINING PROTEIN MREB"/>
    <property type="match status" value="1"/>
</dbReference>
<dbReference type="Gene3D" id="3.30.420.40">
    <property type="match status" value="1"/>
</dbReference>
<accession>A0A6A5ZA43</accession>
<dbReference type="InterPro" id="IPR043129">
    <property type="entry name" value="ATPase_NBD"/>
</dbReference>
<dbReference type="Proteomes" id="UP000799770">
    <property type="component" value="Unassembled WGS sequence"/>
</dbReference>
<evidence type="ECO:0000313" key="2">
    <source>
        <dbReference type="Proteomes" id="UP000799770"/>
    </source>
</evidence>
<gene>
    <name evidence="1" type="ORF">BDV96DRAFT_645660</name>
</gene>
<sequence length="670" mass="74928">MAGKSAAPSGPPSKRARTAHYSSIGEVFDGFCDNIRRPEKQRALPFRVGLDFGTTMTTVAYADTSLADLQDQVHTIHRWPGNPWSGVTRTSLQVPSEAAYPTKEFVAASRLNPHSYNDKVCPGYKHGYEVQTDLGTAYLDQESEGYIRIERPKNLLDKSSMTAQTRRRLEKKLQVLGKSAEDVITDYLTVIFEHAKNEMLDREQGFTPHSEVEVVFGVPISWLPRANAIMAQCVLDAMHKAEFAIPKDGSPPKLFMVNEAEAAATWALRGGIMSLSRGETFVLLDCGGGTVDAGTFKIARAIPLRLESDSCGANLTNDCFFDQIWTDLRQETQLGSADNIKSIIDRGPMYTFENSSKRRFAFTGHVTDFEFPIYDLKNPPVNRSRRLGKQKYILTHGDMKDIFSKCLDRTSNILTEQIIGAVTKGVKVDKVVVVGGFSDSSALRFRLQEVVEKLNEDHGLQVWLVYGPEHGGETGVAHGAIHRGNNKELGPKRIPVMSYGIVRHYWLRDSLGDPEMTPLKKGSHEILGDGRRWATDRIEWLIKKGDGPLASVYTSSFISQYQFTMDDSEDWQRYEAIYSSETATKSFFDLKAPENEDVEKVGEIHLDLRSFKDKAVKKGRVYELDVLVEMEVIDRNLSFKIVWPAMEEGKVIPGGQGKFSMVAGFQPGTE</sequence>
<dbReference type="EMBL" id="ML977321">
    <property type="protein sequence ID" value="KAF2116330.1"/>
    <property type="molecule type" value="Genomic_DNA"/>
</dbReference>
<dbReference type="CDD" id="cd10170">
    <property type="entry name" value="ASKHA_NBD_HSP70"/>
    <property type="match status" value="1"/>
</dbReference>
<dbReference type="PANTHER" id="PTHR42749:SF8">
    <property type="entry name" value="HSP70 FAMILY PROTEIN (AFU_ORTHOLOGUE AFUA_3G13740)"/>
    <property type="match status" value="1"/>
</dbReference>
<protein>
    <recommendedName>
        <fullName evidence="3">Actin-like ATPase domain-containing protein</fullName>
    </recommendedName>
</protein>
<name>A0A6A5ZA43_9PLEO</name>